<evidence type="ECO:0000313" key="1">
    <source>
        <dbReference type="EMBL" id="KAF9653550.1"/>
    </source>
</evidence>
<name>A0ACB6ZVX9_THEGA</name>
<dbReference type="Proteomes" id="UP000886501">
    <property type="component" value="Unassembled WGS sequence"/>
</dbReference>
<gene>
    <name evidence="1" type="ORF">BDM02DRAFT_3107464</name>
</gene>
<accession>A0ACB6ZVX9</accession>
<protein>
    <submittedName>
        <fullName evidence="1">POZ domain-containing protein</fullName>
    </submittedName>
</protein>
<dbReference type="EMBL" id="MU117963">
    <property type="protein sequence ID" value="KAF9653550.1"/>
    <property type="molecule type" value="Genomic_DNA"/>
</dbReference>
<organism evidence="1 2">
    <name type="scientific">Thelephora ganbajun</name>
    <name type="common">Ganba fungus</name>
    <dbReference type="NCBI Taxonomy" id="370292"/>
    <lineage>
        <taxon>Eukaryota</taxon>
        <taxon>Fungi</taxon>
        <taxon>Dikarya</taxon>
        <taxon>Basidiomycota</taxon>
        <taxon>Agaricomycotina</taxon>
        <taxon>Agaricomycetes</taxon>
        <taxon>Thelephorales</taxon>
        <taxon>Thelephoraceae</taxon>
        <taxon>Thelephora</taxon>
    </lineage>
</organism>
<evidence type="ECO:0000313" key="2">
    <source>
        <dbReference type="Proteomes" id="UP000886501"/>
    </source>
</evidence>
<sequence length="112" mass="12246">MDQDVEMPDKGAELAEDWVCMTSPDGFTFLVKGKVAVVSGTLKNSLTSGLEESQTKLIVMTERGVVAGKLVEYLAHKSIYEKEGATDIPDFAERVAPEIALELLMAADYYEV</sequence>
<comment type="caution">
    <text evidence="1">The sequence shown here is derived from an EMBL/GenBank/DDBJ whole genome shotgun (WGS) entry which is preliminary data.</text>
</comment>
<proteinExistence type="predicted"/>
<reference evidence="1" key="1">
    <citation type="submission" date="2019-10" db="EMBL/GenBank/DDBJ databases">
        <authorList>
            <consortium name="DOE Joint Genome Institute"/>
            <person name="Kuo A."/>
            <person name="Miyauchi S."/>
            <person name="Kiss E."/>
            <person name="Drula E."/>
            <person name="Kohler A."/>
            <person name="Sanchez-Garcia M."/>
            <person name="Andreopoulos B."/>
            <person name="Barry K.W."/>
            <person name="Bonito G."/>
            <person name="Buee M."/>
            <person name="Carver A."/>
            <person name="Chen C."/>
            <person name="Cichocki N."/>
            <person name="Clum A."/>
            <person name="Culley D."/>
            <person name="Crous P.W."/>
            <person name="Fauchery L."/>
            <person name="Girlanda M."/>
            <person name="Hayes R."/>
            <person name="Keri Z."/>
            <person name="Labutti K."/>
            <person name="Lipzen A."/>
            <person name="Lombard V."/>
            <person name="Magnuson J."/>
            <person name="Maillard F."/>
            <person name="Morin E."/>
            <person name="Murat C."/>
            <person name="Nolan M."/>
            <person name="Ohm R."/>
            <person name="Pangilinan J."/>
            <person name="Pereira M."/>
            <person name="Perotto S."/>
            <person name="Peter M."/>
            <person name="Riley R."/>
            <person name="Sitrit Y."/>
            <person name="Stielow B."/>
            <person name="Szollosi G."/>
            <person name="Zifcakova L."/>
            <person name="Stursova M."/>
            <person name="Spatafora J.W."/>
            <person name="Tedersoo L."/>
            <person name="Vaario L.-M."/>
            <person name="Yamada A."/>
            <person name="Yan M."/>
            <person name="Wang P."/>
            <person name="Xu J."/>
            <person name="Bruns T."/>
            <person name="Baldrian P."/>
            <person name="Vilgalys R."/>
            <person name="Henrissat B."/>
            <person name="Grigoriev I.V."/>
            <person name="Hibbett D."/>
            <person name="Nagy L.G."/>
            <person name="Martin F.M."/>
        </authorList>
    </citation>
    <scope>NUCLEOTIDE SEQUENCE</scope>
    <source>
        <strain evidence="1">P2</strain>
    </source>
</reference>
<keyword evidence="2" id="KW-1185">Reference proteome</keyword>
<reference evidence="1" key="2">
    <citation type="journal article" date="2020" name="Nat. Commun.">
        <title>Large-scale genome sequencing of mycorrhizal fungi provides insights into the early evolution of symbiotic traits.</title>
        <authorList>
            <person name="Miyauchi S."/>
            <person name="Kiss E."/>
            <person name="Kuo A."/>
            <person name="Drula E."/>
            <person name="Kohler A."/>
            <person name="Sanchez-Garcia M."/>
            <person name="Morin E."/>
            <person name="Andreopoulos B."/>
            <person name="Barry K.W."/>
            <person name="Bonito G."/>
            <person name="Buee M."/>
            <person name="Carver A."/>
            <person name="Chen C."/>
            <person name="Cichocki N."/>
            <person name="Clum A."/>
            <person name="Culley D."/>
            <person name="Crous P.W."/>
            <person name="Fauchery L."/>
            <person name="Girlanda M."/>
            <person name="Hayes R.D."/>
            <person name="Keri Z."/>
            <person name="LaButti K."/>
            <person name="Lipzen A."/>
            <person name="Lombard V."/>
            <person name="Magnuson J."/>
            <person name="Maillard F."/>
            <person name="Murat C."/>
            <person name="Nolan M."/>
            <person name="Ohm R.A."/>
            <person name="Pangilinan J."/>
            <person name="Pereira M.F."/>
            <person name="Perotto S."/>
            <person name="Peter M."/>
            <person name="Pfister S."/>
            <person name="Riley R."/>
            <person name="Sitrit Y."/>
            <person name="Stielow J.B."/>
            <person name="Szollosi G."/>
            <person name="Zifcakova L."/>
            <person name="Stursova M."/>
            <person name="Spatafora J.W."/>
            <person name="Tedersoo L."/>
            <person name="Vaario L.M."/>
            <person name="Yamada A."/>
            <person name="Yan M."/>
            <person name="Wang P."/>
            <person name="Xu J."/>
            <person name="Bruns T."/>
            <person name="Baldrian P."/>
            <person name="Vilgalys R."/>
            <person name="Dunand C."/>
            <person name="Henrissat B."/>
            <person name="Grigoriev I.V."/>
            <person name="Hibbett D."/>
            <person name="Nagy L.G."/>
            <person name="Martin F.M."/>
        </authorList>
    </citation>
    <scope>NUCLEOTIDE SEQUENCE</scope>
    <source>
        <strain evidence="1">P2</strain>
    </source>
</reference>